<dbReference type="AlphaFoldDB" id="A6JBL7"/>
<protein>
    <submittedName>
        <fullName evidence="1">Methylmalonyl CoA epimerase (Predicted), isoform CRA_b</fullName>
    </submittedName>
</protein>
<proteinExistence type="predicted"/>
<dbReference type="EMBL" id="CH473980">
    <property type="protein sequence ID" value="EDM08392.1"/>
    <property type="molecule type" value="Genomic_DNA"/>
</dbReference>
<reference evidence="2" key="1">
    <citation type="submission" date="2005-09" db="EMBL/GenBank/DDBJ databases">
        <authorList>
            <person name="Mural R.J."/>
            <person name="Li P.W."/>
            <person name="Adams M.D."/>
            <person name="Amanatides P.G."/>
            <person name="Baden-Tillson H."/>
            <person name="Barnstead M."/>
            <person name="Chin S.H."/>
            <person name="Dew I."/>
            <person name="Evans C.A."/>
            <person name="Ferriera S."/>
            <person name="Flanigan M."/>
            <person name="Fosler C."/>
            <person name="Glodek A."/>
            <person name="Gu Z."/>
            <person name="Holt R.A."/>
            <person name="Jennings D."/>
            <person name="Kraft C.L."/>
            <person name="Lu F."/>
            <person name="Nguyen T."/>
            <person name="Nusskern D.R."/>
            <person name="Pfannkoch C.M."/>
            <person name="Sitter C."/>
            <person name="Sutton G.G."/>
            <person name="Venter J.C."/>
            <person name="Wang Z."/>
            <person name="Woodage T."/>
            <person name="Zheng X.H."/>
            <person name="Zhong F."/>
        </authorList>
    </citation>
    <scope>NUCLEOTIDE SEQUENCE [LARGE SCALE GENOMIC DNA]</scope>
    <source>
        <strain>BN</strain>
        <strain evidence="2">Sprague-Dawley</strain>
    </source>
</reference>
<gene>
    <name evidence="1" type="primary">Mcee_predicted</name>
    <name evidence="1" type="ORF">rCG_24795</name>
</gene>
<evidence type="ECO:0000313" key="2">
    <source>
        <dbReference type="Proteomes" id="UP000234681"/>
    </source>
</evidence>
<dbReference type="Proteomes" id="UP000234681">
    <property type="component" value="Chromosome 1"/>
</dbReference>
<organism evidence="1 2">
    <name type="scientific">Rattus norvegicus</name>
    <name type="common">Rat</name>
    <dbReference type="NCBI Taxonomy" id="10116"/>
    <lineage>
        <taxon>Eukaryota</taxon>
        <taxon>Metazoa</taxon>
        <taxon>Chordata</taxon>
        <taxon>Craniata</taxon>
        <taxon>Vertebrata</taxon>
        <taxon>Euteleostomi</taxon>
        <taxon>Mammalia</taxon>
        <taxon>Eutheria</taxon>
        <taxon>Euarchontoglires</taxon>
        <taxon>Glires</taxon>
        <taxon>Rodentia</taxon>
        <taxon>Myomorpha</taxon>
        <taxon>Muroidea</taxon>
        <taxon>Muridae</taxon>
        <taxon>Murinae</taxon>
        <taxon>Rattus</taxon>
    </lineage>
</organism>
<sequence length="139" mass="14770">MRLVVKAAALAAGATGNGPSRRKHKAGTLGLPLMACSACFLIAPRTTSWGMGKPTIGWTLPHQSLTRKMDHMFPQKPIWAFLQSPDSSCSREKFFHITVPASSIQSCVEAGSTQSCGHSSTRFGKGLVILQGCSRGPGE</sequence>
<name>A6JBL7_RAT</name>
<accession>A6JBL7</accession>
<evidence type="ECO:0000313" key="1">
    <source>
        <dbReference type="EMBL" id="EDM08392.1"/>
    </source>
</evidence>